<dbReference type="PANTHER" id="PTHR13215">
    <property type="entry name" value="RNA POLYMERASE II TRANSCRIPTIONAL COACTIVATOR"/>
    <property type="match status" value="1"/>
</dbReference>
<dbReference type="GO" id="GO:0060261">
    <property type="term" value="P:positive regulation of transcription initiation by RNA polymerase II"/>
    <property type="evidence" value="ECO:0007669"/>
    <property type="project" value="InterPro"/>
</dbReference>
<keyword evidence="3" id="KW-0805">Transcription regulation</keyword>
<dbReference type="InterPro" id="IPR045125">
    <property type="entry name" value="Sub1/Tcp4-like"/>
</dbReference>
<keyword evidence="10" id="KW-1185">Reference proteome</keyword>
<dbReference type="GO" id="GO:0003713">
    <property type="term" value="F:transcription coactivator activity"/>
    <property type="evidence" value="ECO:0007669"/>
    <property type="project" value="InterPro"/>
</dbReference>
<evidence type="ECO:0000256" key="7">
    <source>
        <dbReference type="SAM" id="MobiDB-lite"/>
    </source>
</evidence>
<evidence type="ECO:0000313" key="10">
    <source>
        <dbReference type="Proteomes" id="UP000790833"/>
    </source>
</evidence>
<dbReference type="AlphaFoldDB" id="A0A9P8AIC6"/>
<dbReference type="Proteomes" id="UP000790833">
    <property type="component" value="Unassembled WGS sequence"/>
</dbReference>
<comment type="caution">
    <text evidence="9">The sequence shown here is derived from an EMBL/GenBank/DDBJ whole genome shotgun (WGS) entry which is preliminary data.</text>
</comment>
<evidence type="ECO:0000256" key="6">
    <source>
        <dbReference type="ARBA" id="ARBA00023242"/>
    </source>
</evidence>
<feature type="domain" description="Transcriptional coactivator p15 (PC4) C-terminal" evidence="8">
    <location>
        <begin position="31"/>
        <end position="81"/>
    </location>
</feature>
<dbReference type="Pfam" id="PF02229">
    <property type="entry name" value="PC4"/>
    <property type="match status" value="1"/>
</dbReference>
<evidence type="ECO:0000256" key="4">
    <source>
        <dbReference type="ARBA" id="ARBA00023125"/>
    </source>
</evidence>
<keyword evidence="4" id="KW-0238">DNA-binding</keyword>
<keyword evidence="5" id="KW-0804">Transcription</keyword>
<dbReference type="InterPro" id="IPR003173">
    <property type="entry name" value="PC4_C"/>
</dbReference>
<keyword evidence="6" id="KW-0539">Nucleus</keyword>
<feature type="region of interest" description="Disordered" evidence="7">
    <location>
        <begin position="100"/>
        <end position="129"/>
    </location>
</feature>
<gene>
    <name evidence="9" type="ORF">KQ657_000581</name>
</gene>
<evidence type="ECO:0000256" key="5">
    <source>
        <dbReference type="ARBA" id="ARBA00023163"/>
    </source>
</evidence>
<dbReference type="GO" id="GO:0005634">
    <property type="term" value="C:nucleus"/>
    <property type="evidence" value="ECO:0007669"/>
    <property type="project" value="UniProtKB-SubCell"/>
</dbReference>
<evidence type="ECO:0000313" key="9">
    <source>
        <dbReference type="EMBL" id="KAG7193514.1"/>
    </source>
</evidence>
<evidence type="ECO:0000256" key="2">
    <source>
        <dbReference type="ARBA" id="ARBA00009001"/>
    </source>
</evidence>
<evidence type="ECO:0000256" key="3">
    <source>
        <dbReference type="ARBA" id="ARBA00023015"/>
    </source>
</evidence>
<dbReference type="InterPro" id="IPR009044">
    <property type="entry name" value="ssDNA-bd_transcriptional_reg"/>
</dbReference>
<dbReference type="OrthoDB" id="2505440at2759"/>
<name>A0A9P8AIC6_9ASCO</name>
<dbReference type="Gene3D" id="2.30.31.10">
    <property type="entry name" value="Transcriptional Coactivator Pc4, Chain A"/>
    <property type="match status" value="1"/>
</dbReference>
<dbReference type="EMBL" id="JAHMUF010000011">
    <property type="protein sequence ID" value="KAG7193514.1"/>
    <property type="molecule type" value="Genomic_DNA"/>
</dbReference>
<feature type="region of interest" description="Disordered" evidence="7">
    <location>
        <begin position="146"/>
        <end position="184"/>
    </location>
</feature>
<evidence type="ECO:0000259" key="8">
    <source>
        <dbReference type="Pfam" id="PF02229"/>
    </source>
</evidence>
<comment type="subcellular location">
    <subcellularLocation>
        <location evidence="1">Nucleus</location>
    </subcellularLocation>
</comment>
<dbReference type="GeneID" id="66113955"/>
<dbReference type="GO" id="GO:0003677">
    <property type="term" value="F:DNA binding"/>
    <property type="evidence" value="ECO:0007669"/>
    <property type="project" value="UniProtKB-KW"/>
</dbReference>
<dbReference type="SUPFAM" id="SSF54447">
    <property type="entry name" value="ssDNA-binding transcriptional regulator domain"/>
    <property type="match status" value="1"/>
</dbReference>
<proteinExistence type="inferred from homology"/>
<comment type="similarity">
    <text evidence="2">Belongs to the transcriptional coactivator PC4 family.</text>
</comment>
<organism evidence="9 10">
    <name type="scientific">Scheffersomyces spartinae</name>
    <dbReference type="NCBI Taxonomy" id="45513"/>
    <lineage>
        <taxon>Eukaryota</taxon>
        <taxon>Fungi</taxon>
        <taxon>Dikarya</taxon>
        <taxon>Ascomycota</taxon>
        <taxon>Saccharomycotina</taxon>
        <taxon>Pichiomycetes</taxon>
        <taxon>Debaryomycetaceae</taxon>
        <taxon>Scheffersomyces</taxon>
    </lineage>
</organism>
<accession>A0A9P8AIC6</accession>
<feature type="compositionally biased region" description="Polar residues" evidence="7">
    <location>
        <begin position="162"/>
        <end position="171"/>
    </location>
</feature>
<feature type="region of interest" description="Disordered" evidence="7">
    <location>
        <begin position="1"/>
        <end position="24"/>
    </location>
</feature>
<reference evidence="9" key="1">
    <citation type="submission" date="2021-03" db="EMBL/GenBank/DDBJ databases">
        <authorList>
            <person name="Palmer J.M."/>
        </authorList>
    </citation>
    <scope>NUCLEOTIDE SEQUENCE</scope>
    <source>
        <strain evidence="9">ARV_011</strain>
    </source>
</reference>
<sequence length="184" mass="20239">MSYKKNYRQYNKANEPPAGELGSTETAAVIPLDSRKQVTVRKYNGMSLVDIREFYVDKGSGEKKPGKKGISLTRDVWNLLLSKKDLIQLALDDLDGTKTAAAVPGTTSVPAPKNTPAPKDNDDSDFNEDDFEDVLNKELLLQEAESIKSVSRPTVGSKRVRLNNNTVAHSTTTEHETDVSDADE</sequence>
<dbReference type="RefSeq" id="XP_043049062.1">
    <property type="nucleotide sequence ID" value="XM_043191419.1"/>
</dbReference>
<protein>
    <recommendedName>
        <fullName evidence="8">Transcriptional coactivator p15 (PC4) C-terminal domain-containing protein</fullName>
    </recommendedName>
</protein>
<evidence type="ECO:0000256" key="1">
    <source>
        <dbReference type="ARBA" id="ARBA00004123"/>
    </source>
</evidence>